<evidence type="ECO:0000256" key="3">
    <source>
        <dbReference type="ARBA" id="ARBA00023002"/>
    </source>
</evidence>
<dbReference type="AlphaFoldDB" id="A0A1M3L3R1"/>
<dbReference type="Pfam" id="PF02826">
    <property type="entry name" value="2-Hacid_dh_C"/>
    <property type="match status" value="1"/>
</dbReference>
<feature type="domain" description="D-isomer specific 2-hydroxyacid dehydrogenase NAD-binding" evidence="8">
    <location>
        <begin position="109"/>
        <end position="254"/>
    </location>
</feature>
<dbReference type="STRING" id="1895771.BGO89_08340"/>
<keyword evidence="5" id="KW-0664">Pyridoxine biosynthesis</keyword>
<dbReference type="Pfam" id="PF00389">
    <property type="entry name" value="2-Hacid_dh"/>
    <property type="match status" value="1"/>
</dbReference>
<dbReference type="Gene3D" id="3.40.50.720">
    <property type="entry name" value="NAD(P)-binding Rossmann-like Domain"/>
    <property type="match status" value="2"/>
</dbReference>
<keyword evidence="4" id="KW-0520">NAD</keyword>
<evidence type="ECO:0000256" key="5">
    <source>
        <dbReference type="ARBA" id="ARBA00023096"/>
    </source>
</evidence>
<keyword evidence="2" id="KW-0963">Cytoplasm</keyword>
<evidence type="ECO:0000259" key="7">
    <source>
        <dbReference type="Pfam" id="PF00389"/>
    </source>
</evidence>
<evidence type="ECO:0000256" key="2">
    <source>
        <dbReference type="ARBA" id="ARBA00022490"/>
    </source>
</evidence>
<evidence type="ECO:0000256" key="6">
    <source>
        <dbReference type="RuleBase" id="RU003719"/>
    </source>
</evidence>
<comment type="similarity">
    <text evidence="1 6">Belongs to the D-isomer specific 2-hydroxyacid dehydrogenase family.</text>
</comment>
<comment type="caution">
    <text evidence="9">The sequence shown here is derived from an EMBL/GenBank/DDBJ whole genome shotgun (WGS) entry which is preliminary data.</text>
</comment>
<dbReference type="GO" id="GO:0051287">
    <property type="term" value="F:NAD binding"/>
    <property type="evidence" value="ECO:0007669"/>
    <property type="project" value="InterPro"/>
</dbReference>
<protein>
    <recommendedName>
        <fullName evidence="11">Erythronate-4-phosphate dehydrogenase</fullName>
    </recommendedName>
</protein>
<keyword evidence="3 6" id="KW-0560">Oxidoreductase</keyword>
<dbReference type="PANTHER" id="PTHR43761">
    <property type="entry name" value="D-ISOMER SPECIFIC 2-HYDROXYACID DEHYDROGENASE FAMILY PROTEIN (AFU_ORTHOLOGUE AFUA_1G13630)"/>
    <property type="match status" value="1"/>
</dbReference>
<dbReference type="InterPro" id="IPR006140">
    <property type="entry name" value="D-isomer_DH_NAD-bd"/>
</dbReference>
<dbReference type="Proteomes" id="UP000184233">
    <property type="component" value="Unassembled WGS sequence"/>
</dbReference>
<sequence length="354" mass="38323">MIIIDANIPLLADLLSPYDDVRIVEGRHLRRDDIIDCDADTLLVRSTTKVGRTLLDGTNVGFIATATAGMDHMDLSWLSTHSIAVASAPGSNAAAVAEYVVAAMLEWSTLLEGRTIGIVGCGNVGRRIVDHARALGMDVVVNDPPLRDAGIAMPAPHMELDELLTIVDVLTVHTPLVVDVPYPTAGLIDAARLRKLRDEALVINAARGGIIDEAALLDDVLRTRRALVLDVFANEPSIDTALLPHTLVATPHVAGHTLNGKYNGARMIGEAWLRWKDLPTDIFLEAVDAVIPKPSVIVDTDTEALRDHLRVNRPLVEDTARFVHGMIADPSAATFDRLRNTYPQRAETLVSINP</sequence>
<dbReference type="PANTHER" id="PTHR43761:SF1">
    <property type="entry name" value="D-ISOMER SPECIFIC 2-HYDROXYACID DEHYDROGENASE CATALYTIC DOMAIN-CONTAINING PROTEIN-RELATED"/>
    <property type="match status" value="1"/>
</dbReference>
<name>A0A1M3L3R1_9BACT</name>
<dbReference type="CDD" id="cd12158">
    <property type="entry name" value="ErythrP_dh"/>
    <property type="match status" value="1"/>
</dbReference>
<dbReference type="InterPro" id="IPR006139">
    <property type="entry name" value="D-isomer_2_OHA_DH_cat_dom"/>
</dbReference>
<dbReference type="GO" id="GO:0005737">
    <property type="term" value="C:cytoplasm"/>
    <property type="evidence" value="ECO:0007669"/>
    <property type="project" value="InterPro"/>
</dbReference>
<dbReference type="GO" id="GO:0033711">
    <property type="term" value="F:4-phosphoerythronate dehydrogenase activity"/>
    <property type="evidence" value="ECO:0007669"/>
    <property type="project" value="InterPro"/>
</dbReference>
<evidence type="ECO:0008006" key="11">
    <source>
        <dbReference type="Google" id="ProtNLM"/>
    </source>
</evidence>
<evidence type="ECO:0000313" key="9">
    <source>
        <dbReference type="EMBL" id="OJX59989.1"/>
    </source>
</evidence>
<feature type="domain" description="D-isomer specific 2-hydroxyacid dehydrogenase catalytic" evidence="7">
    <location>
        <begin position="20"/>
        <end position="268"/>
    </location>
</feature>
<dbReference type="InterPro" id="IPR020921">
    <property type="entry name" value="Erythronate-4-P_DHase"/>
</dbReference>
<dbReference type="InterPro" id="IPR036291">
    <property type="entry name" value="NAD(P)-bd_dom_sf"/>
</dbReference>
<dbReference type="SUPFAM" id="SSF52283">
    <property type="entry name" value="Formate/glycerate dehydrogenase catalytic domain-like"/>
    <property type="match status" value="1"/>
</dbReference>
<gene>
    <name evidence="9" type="ORF">BGO89_08340</name>
</gene>
<accession>A0A1M3L3R1</accession>
<evidence type="ECO:0000256" key="4">
    <source>
        <dbReference type="ARBA" id="ARBA00023027"/>
    </source>
</evidence>
<dbReference type="EMBL" id="MKVH01000008">
    <property type="protein sequence ID" value="OJX59989.1"/>
    <property type="molecule type" value="Genomic_DNA"/>
</dbReference>
<evidence type="ECO:0000259" key="8">
    <source>
        <dbReference type="Pfam" id="PF02826"/>
    </source>
</evidence>
<evidence type="ECO:0000256" key="1">
    <source>
        <dbReference type="ARBA" id="ARBA00005854"/>
    </source>
</evidence>
<reference evidence="9 10" key="1">
    <citation type="submission" date="2016-09" db="EMBL/GenBank/DDBJ databases">
        <title>Genome-resolved meta-omics ties microbial dynamics to process performance in biotechnology for thiocyanate degradation.</title>
        <authorList>
            <person name="Kantor R.S."/>
            <person name="Huddy R.J."/>
            <person name="Iyer R."/>
            <person name="Thomas B.C."/>
            <person name="Brown C.T."/>
            <person name="Anantharaman K."/>
            <person name="Tringe S."/>
            <person name="Hettich R.L."/>
            <person name="Harrison S.T."/>
            <person name="Banfield J.F."/>
        </authorList>
    </citation>
    <scope>NUCLEOTIDE SEQUENCE [LARGE SCALE GENOMIC DNA]</scope>
    <source>
        <strain evidence="9">59-99</strain>
    </source>
</reference>
<dbReference type="InterPro" id="IPR050418">
    <property type="entry name" value="D-iso_2-hydroxyacid_DH_PdxB"/>
</dbReference>
<proteinExistence type="inferred from homology"/>
<evidence type="ECO:0000313" key="10">
    <source>
        <dbReference type="Proteomes" id="UP000184233"/>
    </source>
</evidence>
<organism evidence="9 10">
    <name type="scientific">Candidatus Kapaibacterium thiocyanatum</name>
    <dbReference type="NCBI Taxonomy" id="1895771"/>
    <lineage>
        <taxon>Bacteria</taxon>
        <taxon>Pseudomonadati</taxon>
        <taxon>Candidatus Kapaibacteriota</taxon>
        <taxon>Candidatus Kapaibacteriia</taxon>
        <taxon>Candidatus Kapaibacteriales</taxon>
        <taxon>Candidatus Kapaibacteriaceae</taxon>
        <taxon>Candidatus Kapaibacterium</taxon>
    </lineage>
</organism>
<dbReference type="SUPFAM" id="SSF51735">
    <property type="entry name" value="NAD(P)-binding Rossmann-fold domains"/>
    <property type="match status" value="1"/>
</dbReference>
<dbReference type="GO" id="GO:0008615">
    <property type="term" value="P:pyridoxine biosynthetic process"/>
    <property type="evidence" value="ECO:0007669"/>
    <property type="project" value="UniProtKB-KW"/>
</dbReference>